<evidence type="ECO:0000313" key="4">
    <source>
        <dbReference type="Proteomes" id="UP000000561"/>
    </source>
</evidence>
<dbReference type="OrthoDB" id="10530593at2759"/>
<dbReference type="InParanoid" id="A0A0D1BVI1"/>
<evidence type="ECO:0000313" key="3">
    <source>
        <dbReference type="EMBL" id="KIS66037.1"/>
    </source>
</evidence>
<dbReference type="EMBL" id="CM003160">
    <property type="protein sequence ID" value="KIS66037.1"/>
    <property type="molecule type" value="Genomic_DNA"/>
</dbReference>
<reference evidence="3 4" key="1">
    <citation type="journal article" date="2006" name="Nature">
        <title>Insights from the genome of the biotrophic fungal plant pathogen Ustilago maydis.</title>
        <authorList>
            <person name="Kamper J."/>
            <person name="Kahmann R."/>
            <person name="Bolker M."/>
            <person name="Ma L.J."/>
            <person name="Brefort T."/>
            <person name="Saville B.J."/>
            <person name="Banuett F."/>
            <person name="Kronstad J.W."/>
            <person name="Gold S.E."/>
            <person name="Muller O."/>
            <person name="Perlin M.H."/>
            <person name="Wosten H.A."/>
            <person name="de Vries R."/>
            <person name="Ruiz-Herrera J."/>
            <person name="Reynaga-Pena C.G."/>
            <person name="Snetselaar K."/>
            <person name="McCann M."/>
            <person name="Perez-Martin J."/>
            <person name="Feldbrugge M."/>
            <person name="Basse C.W."/>
            <person name="Steinberg G."/>
            <person name="Ibeas J.I."/>
            <person name="Holloman W."/>
            <person name="Guzman P."/>
            <person name="Farman M."/>
            <person name="Stajich J.E."/>
            <person name="Sentandreu R."/>
            <person name="Gonzalez-Prieto J.M."/>
            <person name="Kennell J.C."/>
            <person name="Molina L."/>
            <person name="Schirawski J."/>
            <person name="Mendoza-Mendoza A."/>
            <person name="Greilinger D."/>
            <person name="Munch K."/>
            <person name="Rossel N."/>
            <person name="Scherer M."/>
            <person name="Vranes M."/>
            <person name="Ladendorf O."/>
            <person name="Vincon V."/>
            <person name="Fuchs U."/>
            <person name="Sandrock B."/>
            <person name="Meng S."/>
            <person name="Ho E.C."/>
            <person name="Cahill M.J."/>
            <person name="Boyce K.J."/>
            <person name="Klose J."/>
            <person name="Klosterman S.J."/>
            <person name="Deelstra H.J."/>
            <person name="Ortiz-Castellanos L."/>
            <person name="Li W."/>
            <person name="Sanchez-Alonso P."/>
            <person name="Schreier P.H."/>
            <person name="Hauser-Hahn I."/>
            <person name="Vaupel M."/>
            <person name="Koopmann E."/>
            <person name="Friedrich G."/>
            <person name="Voss H."/>
            <person name="Schluter T."/>
            <person name="Margolis J."/>
            <person name="Platt D."/>
            <person name="Swimmer C."/>
            <person name="Gnirke A."/>
            <person name="Chen F."/>
            <person name="Vysotskaia V."/>
            <person name="Mannhaupt G."/>
            <person name="Guldener U."/>
            <person name="Munsterkotter M."/>
            <person name="Haase D."/>
            <person name="Oesterheld M."/>
            <person name="Mewes H.W."/>
            <person name="Mauceli E.W."/>
            <person name="DeCaprio D."/>
            <person name="Wade C.M."/>
            <person name="Butler J."/>
            <person name="Young S."/>
            <person name="Jaffe D.B."/>
            <person name="Calvo S."/>
            <person name="Nusbaum C."/>
            <person name="Galagan J."/>
            <person name="Birren B.W."/>
        </authorList>
    </citation>
    <scope>NUCLEOTIDE SEQUENCE [LARGE SCALE GENOMIC DNA]</scope>
    <source>
        <strain evidence="4">DSM 14603 / FGSC 9021 / UM521</strain>
    </source>
</reference>
<evidence type="ECO:0000256" key="1">
    <source>
        <dbReference type="SAM" id="MobiDB-lite"/>
    </source>
</evidence>
<sequence length="275" mass="30243">MMVRLSVRELLIWAVFVLVSTTAVQAPNPVALTSAAIDEFLAREYGHLPVDQRRNVGLVPMNLDKLIRGADHKGRLTLAAPAPGHVLLLTEPVYGEWVRGVGVMSDTDSMHFFRTSPFVLRREGADHVYSTSTSVDGLNHIPARSTDPHLFGARKLSILLPNGVYRSKQQFALSHISVLPVTGPAPGEITVYPDFIWQKLLKGPHDVEYGHGPLVEWSNKPRWNKKVTFVPNDGSATRKIFTSPAKWFSSAKPKADAHTTGSSTSHDDPLDSRAA</sequence>
<name>A0A0D1BVI1_MYCMD</name>
<keyword evidence="4" id="KW-1185">Reference proteome</keyword>
<feature type="chain" id="PRO_5002227757" evidence="2">
    <location>
        <begin position="27"/>
        <end position="275"/>
    </location>
</feature>
<dbReference type="VEuPathDB" id="FungiDB:UMAG_06127"/>
<feature type="region of interest" description="Disordered" evidence="1">
    <location>
        <begin position="247"/>
        <end position="275"/>
    </location>
</feature>
<protein>
    <submittedName>
        <fullName evidence="3">Uncharacterized protein</fullName>
    </submittedName>
</protein>
<dbReference type="AlphaFoldDB" id="A0A0D1BVI1"/>
<feature type="compositionally biased region" description="Basic and acidic residues" evidence="1">
    <location>
        <begin position="265"/>
        <end position="275"/>
    </location>
</feature>
<evidence type="ECO:0000256" key="2">
    <source>
        <dbReference type="SAM" id="SignalP"/>
    </source>
</evidence>
<organism evidence="3 4">
    <name type="scientific">Mycosarcoma maydis</name>
    <name type="common">Corn smut fungus</name>
    <name type="synonym">Ustilago maydis</name>
    <dbReference type="NCBI Taxonomy" id="5270"/>
    <lineage>
        <taxon>Eukaryota</taxon>
        <taxon>Fungi</taxon>
        <taxon>Dikarya</taxon>
        <taxon>Basidiomycota</taxon>
        <taxon>Ustilaginomycotina</taxon>
        <taxon>Ustilaginomycetes</taxon>
        <taxon>Ustilaginales</taxon>
        <taxon>Ustilaginaceae</taxon>
        <taxon>Mycosarcoma</taxon>
    </lineage>
</organism>
<keyword evidence="2" id="KW-0732">Signal</keyword>
<dbReference type="Proteomes" id="UP000000561">
    <property type="component" value="Chromosome 21"/>
</dbReference>
<proteinExistence type="predicted"/>
<dbReference type="KEGG" id="uma:UMAG_06127"/>
<gene>
    <name evidence="3" type="ORF">UMAG_06127</name>
</gene>
<accession>A0A0D1BVI1</accession>
<dbReference type="RefSeq" id="XP_011392471.1">
    <property type="nucleotide sequence ID" value="XM_011394169.1"/>
</dbReference>
<dbReference type="GeneID" id="23565821"/>
<feature type="signal peptide" evidence="2">
    <location>
        <begin position="1"/>
        <end position="26"/>
    </location>
</feature>